<evidence type="ECO:0000313" key="2">
    <source>
        <dbReference type="Proteomes" id="UP000554482"/>
    </source>
</evidence>
<dbReference type="AlphaFoldDB" id="A0A7J6UX86"/>
<accession>A0A7J6UX86</accession>
<proteinExistence type="predicted"/>
<dbReference type="InterPro" id="IPR018391">
    <property type="entry name" value="PQQ_b-propeller_rpt"/>
</dbReference>
<comment type="caution">
    <text evidence="1">The sequence shown here is derived from an EMBL/GenBank/DDBJ whole genome shotgun (WGS) entry which is preliminary data.</text>
</comment>
<evidence type="ECO:0000313" key="1">
    <source>
        <dbReference type="EMBL" id="KAF5177216.1"/>
    </source>
</evidence>
<dbReference type="SUPFAM" id="SSF50998">
    <property type="entry name" value="Quinoprotein alcohol dehydrogenase-like"/>
    <property type="match status" value="1"/>
</dbReference>
<reference evidence="1 2" key="1">
    <citation type="submission" date="2020-06" db="EMBL/GenBank/DDBJ databases">
        <title>Transcriptomic and genomic resources for Thalictrum thalictroides and T. hernandezii: Facilitating candidate gene discovery in an emerging model plant lineage.</title>
        <authorList>
            <person name="Arias T."/>
            <person name="Riano-Pachon D.M."/>
            <person name="Di Stilio V.S."/>
        </authorList>
    </citation>
    <scope>NUCLEOTIDE SEQUENCE [LARGE SCALE GENOMIC DNA]</scope>
    <source>
        <strain evidence="2">cv. WT478/WT964</strain>
        <tissue evidence="1">Leaves</tissue>
    </source>
</reference>
<dbReference type="PANTHER" id="PTHR32303:SF10">
    <property type="entry name" value="OUTER MEMBRANE PROTEIN ASSEMBLY FACTOR BAMB"/>
    <property type="match status" value="1"/>
</dbReference>
<gene>
    <name evidence="1" type="ORF">FRX31_033197</name>
</gene>
<keyword evidence="2" id="KW-1185">Reference proteome</keyword>
<dbReference type="Proteomes" id="UP000554482">
    <property type="component" value="Unassembled WGS sequence"/>
</dbReference>
<dbReference type="OrthoDB" id="416253at2759"/>
<protein>
    <submittedName>
        <fullName evidence="1">Uncharacterized protein</fullName>
    </submittedName>
</protein>
<sequence length="308" mass="33895">MFMPHDNLYDPLNLGVITRSSEIDMRSFSMNSKASFQQEEIMRAPNGYHVPSYRRGKPENKTYGFELIGNEEISEPTFLLQLAGPEGVAGGGSWGAATDGIKNPMVYTNPTNLRASGPVIVANNFLFGGSSDSEGALFAMNVDTGKILWTYNTSATIYGGVSVSDGCVYVANGYKVSLGAAKVRPIQPAKKKINIHVEGEGNTILKRYSFENLYRKIGDADLPAIGFAMGIERLVNYLDSLRDKWVDMYLQPGRLTALYRLGVATEGSAWECYSSSPSSIVAEVWDLFKVESLPLPFVSLFNEHMQMH</sequence>
<organism evidence="1 2">
    <name type="scientific">Thalictrum thalictroides</name>
    <name type="common">Rue-anemone</name>
    <name type="synonym">Anemone thalictroides</name>
    <dbReference type="NCBI Taxonomy" id="46969"/>
    <lineage>
        <taxon>Eukaryota</taxon>
        <taxon>Viridiplantae</taxon>
        <taxon>Streptophyta</taxon>
        <taxon>Embryophyta</taxon>
        <taxon>Tracheophyta</taxon>
        <taxon>Spermatophyta</taxon>
        <taxon>Magnoliopsida</taxon>
        <taxon>Ranunculales</taxon>
        <taxon>Ranunculaceae</taxon>
        <taxon>Thalictroideae</taxon>
        <taxon>Thalictrum</taxon>
    </lineage>
</organism>
<dbReference type="Gene3D" id="2.130.10.10">
    <property type="entry name" value="YVTN repeat-like/Quinoprotein amine dehydrogenase"/>
    <property type="match status" value="1"/>
</dbReference>
<dbReference type="InterPro" id="IPR011047">
    <property type="entry name" value="Quinoprotein_ADH-like_sf"/>
</dbReference>
<name>A0A7J6UX86_THATH</name>
<dbReference type="EMBL" id="JABWDY010041713">
    <property type="protein sequence ID" value="KAF5177216.1"/>
    <property type="molecule type" value="Genomic_DNA"/>
</dbReference>
<dbReference type="PANTHER" id="PTHR32303">
    <property type="entry name" value="QUINOPROTEIN ALCOHOL DEHYDROGENASE (CYTOCHROME C)"/>
    <property type="match status" value="1"/>
</dbReference>
<dbReference type="SMART" id="SM00564">
    <property type="entry name" value="PQQ"/>
    <property type="match status" value="1"/>
</dbReference>
<dbReference type="InterPro" id="IPR015943">
    <property type="entry name" value="WD40/YVTN_repeat-like_dom_sf"/>
</dbReference>